<gene>
    <name evidence="1" type="ORF">CFBP5507_06040</name>
</gene>
<sequence>MPSPFDEFDAAMQADVDALFGEGIKIIPRAGDEYTSAPDPERPSQEGIRATVARAPGSKPATYRGSQRTSADIHSSPAEIWIDRAAYAALGYELRRGDIIELTDDDPATRYTVGSVGRGDGGDVRIILG</sequence>
<accession>A0A4Z1QWF6</accession>
<dbReference type="KEGG" id="asal:CFBP5507_06040"/>
<organism evidence="1 2">
    <name type="scientific">Agrobacterium salinitolerans</name>
    <dbReference type="NCBI Taxonomy" id="1183413"/>
    <lineage>
        <taxon>Bacteria</taxon>
        <taxon>Pseudomonadati</taxon>
        <taxon>Pseudomonadota</taxon>
        <taxon>Alphaproteobacteria</taxon>
        <taxon>Hyphomicrobiales</taxon>
        <taxon>Rhizobiaceae</taxon>
        <taxon>Rhizobium/Agrobacterium group</taxon>
        <taxon>Agrobacterium</taxon>
    </lineage>
</organism>
<proteinExistence type="predicted"/>
<dbReference type="AlphaFoldDB" id="A0A4Z1QWF6"/>
<dbReference type="EMBL" id="CP109968">
    <property type="protein sequence ID" value="UYZ08560.1"/>
    <property type="molecule type" value="Genomic_DNA"/>
</dbReference>
<dbReference type="RefSeq" id="WP_137410342.1">
    <property type="nucleotide sequence ID" value="NZ_CP109968.1"/>
</dbReference>
<dbReference type="OrthoDB" id="8455590at2"/>
<reference evidence="1" key="1">
    <citation type="submission" date="2022-10" db="EMBL/GenBank/DDBJ databases">
        <title>Complete genome sequence of Agrobacterium salinitolerans CFBP5507.</title>
        <authorList>
            <person name="Tchabashvili S."/>
            <person name="Yen H.-C."/>
            <person name="Haryono M."/>
            <person name="Lin Y.-C."/>
            <person name="Lai E.-M."/>
            <person name="Kuo C.-H."/>
        </authorList>
    </citation>
    <scope>NUCLEOTIDE SEQUENCE</scope>
    <source>
        <strain evidence="1">CFBP5507</strain>
    </source>
</reference>
<evidence type="ECO:0000313" key="2">
    <source>
        <dbReference type="Proteomes" id="UP000298735"/>
    </source>
</evidence>
<name>A0A4Z1QWF6_9HYPH</name>
<protein>
    <submittedName>
        <fullName evidence="1">Uncharacterized protein</fullName>
    </submittedName>
</protein>
<evidence type="ECO:0000313" key="1">
    <source>
        <dbReference type="EMBL" id="UYZ08560.1"/>
    </source>
</evidence>
<dbReference type="Proteomes" id="UP000298735">
    <property type="component" value="Chromosome Circular"/>
</dbReference>